<keyword evidence="1" id="KW-0479">Metal-binding</keyword>
<dbReference type="GeneID" id="72004889"/>
<evidence type="ECO:0000313" key="8">
    <source>
        <dbReference type="Proteomes" id="UP000814176"/>
    </source>
</evidence>
<dbReference type="InterPro" id="IPR001841">
    <property type="entry name" value="Znf_RING"/>
</dbReference>
<dbReference type="InterPro" id="IPR017907">
    <property type="entry name" value="Znf_RING_CS"/>
</dbReference>
<dbReference type="SMART" id="SM00355">
    <property type="entry name" value="ZnF_C2H2"/>
    <property type="match status" value="2"/>
</dbReference>
<feature type="region of interest" description="Disordered" evidence="5">
    <location>
        <begin position="107"/>
        <end position="168"/>
    </location>
</feature>
<organism evidence="7 8">
    <name type="scientific">Rhodofomes roseus</name>
    <dbReference type="NCBI Taxonomy" id="34475"/>
    <lineage>
        <taxon>Eukaryota</taxon>
        <taxon>Fungi</taxon>
        <taxon>Dikarya</taxon>
        <taxon>Basidiomycota</taxon>
        <taxon>Agaricomycotina</taxon>
        <taxon>Agaricomycetes</taxon>
        <taxon>Polyporales</taxon>
        <taxon>Rhodofomes</taxon>
    </lineage>
</organism>
<keyword evidence="3" id="KW-0862">Zinc</keyword>
<dbReference type="PROSITE" id="PS00518">
    <property type="entry name" value="ZF_RING_1"/>
    <property type="match status" value="1"/>
</dbReference>
<gene>
    <name evidence="7" type="ORF">C8Q71DRAFT_765837</name>
</gene>
<dbReference type="PANTHER" id="PTHR23041">
    <property type="entry name" value="RING FINGER DOMAIN-CONTAINING"/>
    <property type="match status" value="1"/>
</dbReference>
<dbReference type="PANTHER" id="PTHR23041:SF78">
    <property type="entry name" value="E3 UBIQUITIN-PROTEIN LIGASE RNF4"/>
    <property type="match status" value="1"/>
</dbReference>
<feature type="region of interest" description="Disordered" evidence="5">
    <location>
        <begin position="232"/>
        <end position="264"/>
    </location>
</feature>
<protein>
    <recommendedName>
        <fullName evidence="6">RING-type domain-containing protein</fullName>
    </recommendedName>
</protein>
<keyword evidence="8" id="KW-1185">Reference proteome</keyword>
<dbReference type="InterPro" id="IPR018957">
    <property type="entry name" value="Znf_C3HC4_RING-type"/>
</dbReference>
<feature type="compositionally biased region" description="Basic and acidic residues" evidence="5">
    <location>
        <begin position="247"/>
        <end position="264"/>
    </location>
</feature>
<dbReference type="InterPro" id="IPR013087">
    <property type="entry name" value="Znf_C2H2_type"/>
</dbReference>
<dbReference type="InterPro" id="IPR013083">
    <property type="entry name" value="Znf_RING/FYVE/PHD"/>
</dbReference>
<evidence type="ECO:0000313" key="7">
    <source>
        <dbReference type="EMBL" id="KAH9835428.1"/>
    </source>
</evidence>
<evidence type="ECO:0000256" key="1">
    <source>
        <dbReference type="ARBA" id="ARBA00022723"/>
    </source>
</evidence>
<name>A0ABQ8KE48_9APHY</name>
<dbReference type="InterPro" id="IPR047134">
    <property type="entry name" value="RNF4"/>
</dbReference>
<evidence type="ECO:0000256" key="5">
    <source>
        <dbReference type="SAM" id="MobiDB-lite"/>
    </source>
</evidence>
<dbReference type="RefSeq" id="XP_047777861.1">
    <property type="nucleotide sequence ID" value="XM_047924157.1"/>
</dbReference>
<reference evidence="7 8" key="1">
    <citation type="journal article" date="2021" name="Environ. Microbiol.">
        <title>Gene family expansions and transcriptome signatures uncover fungal adaptations to wood decay.</title>
        <authorList>
            <person name="Hage H."/>
            <person name="Miyauchi S."/>
            <person name="Viragh M."/>
            <person name="Drula E."/>
            <person name="Min B."/>
            <person name="Chaduli D."/>
            <person name="Navarro D."/>
            <person name="Favel A."/>
            <person name="Norest M."/>
            <person name="Lesage-Meessen L."/>
            <person name="Balint B."/>
            <person name="Merenyi Z."/>
            <person name="de Eugenio L."/>
            <person name="Morin E."/>
            <person name="Martinez A.T."/>
            <person name="Baldrian P."/>
            <person name="Stursova M."/>
            <person name="Martinez M.J."/>
            <person name="Novotny C."/>
            <person name="Magnuson J.K."/>
            <person name="Spatafora J.W."/>
            <person name="Maurice S."/>
            <person name="Pangilinan J."/>
            <person name="Andreopoulos W."/>
            <person name="LaButti K."/>
            <person name="Hundley H."/>
            <person name="Na H."/>
            <person name="Kuo A."/>
            <person name="Barry K."/>
            <person name="Lipzen A."/>
            <person name="Henrissat B."/>
            <person name="Riley R."/>
            <person name="Ahrendt S."/>
            <person name="Nagy L.G."/>
            <person name="Grigoriev I.V."/>
            <person name="Martin F."/>
            <person name="Rosso M.N."/>
        </authorList>
    </citation>
    <scope>NUCLEOTIDE SEQUENCE [LARGE SCALE GENOMIC DNA]</scope>
    <source>
        <strain evidence="7 8">CIRM-BRFM 1785</strain>
    </source>
</reference>
<feature type="compositionally biased region" description="Basic and acidic residues" evidence="5">
    <location>
        <begin position="279"/>
        <end position="299"/>
    </location>
</feature>
<evidence type="ECO:0000256" key="2">
    <source>
        <dbReference type="ARBA" id="ARBA00022771"/>
    </source>
</evidence>
<dbReference type="Gene3D" id="3.30.40.10">
    <property type="entry name" value="Zinc/RING finger domain, C3HC4 (zinc finger)"/>
    <property type="match status" value="1"/>
</dbReference>
<sequence>MTPTSSDRPGPIGFESTPSSSNFNWIVTSVIPAIPSKAVAADTQRRQAIDAQRAASFWHCGICDMNYPNKSLLAQHHLVTPLHLCCTLCNVGLYDDKRYRKHMKNVHQTEVQLRPQPSSSSPIPPTACGPSVSTEEPEFSDGSRHSIGRANSRDDGSLDSAPSQQMGTAGVHELVDECAAGTSESSLHGDHEGDAQVEAAREAPALTPQAVDVRNTLAEELRLEPVDDHISLNSLGSDQRELTPVNRHVDSGTPGEREILDEGRDVPIARGLDGLEHMLERSDSDSDDGEVRSVEHEGSARSTSSELPTAPNHVSSTAHPQNLSWYCRSCLKDPCDDPTATMCGHIFCHRCIVRELSERMQCPVCNRNFLLRLHATR</sequence>
<feature type="compositionally biased region" description="Polar residues" evidence="5">
    <location>
        <begin position="300"/>
        <end position="318"/>
    </location>
</feature>
<evidence type="ECO:0000259" key="6">
    <source>
        <dbReference type="PROSITE" id="PS50089"/>
    </source>
</evidence>
<feature type="domain" description="RING-type" evidence="6">
    <location>
        <begin position="327"/>
        <end position="366"/>
    </location>
</feature>
<accession>A0ABQ8KE48</accession>
<dbReference type="Pfam" id="PF00097">
    <property type="entry name" value="zf-C3HC4"/>
    <property type="match status" value="1"/>
</dbReference>
<evidence type="ECO:0000256" key="3">
    <source>
        <dbReference type="ARBA" id="ARBA00022833"/>
    </source>
</evidence>
<dbReference type="PROSITE" id="PS00028">
    <property type="entry name" value="ZINC_FINGER_C2H2_1"/>
    <property type="match status" value="1"/>
</dbReference>
<keyword evidence="2 4" id="KW-0863">Zinc-finger</keyword>
<feature type="region of interest" description="Disordered" evidence="5">
    <location>
        <begin position="279"/>
        <end position="318"/>
    </location>
</feature>
<dbReference type="Proteomes" id="UP000814176">
    <property type="component" value="Unassembled WGS sequence"/>
</dbReference>
<dbReference type="PROSITE" id="PS50089">
    <property type="entry name" value="ZF_RING_2"/>
    <property type="match status" value="1"/>
</dbReference>
<comment type="caution">
    <text evidence="7">The sequence shown here is derived from an EMBL/GenBank/DDBJ whole genome shotgun (WGS) entry which is preliminary data.</text>
</comment>
<dbReference type="EMBL" id="JADCUA010000013">
    <property type="protein sequence ID" value="KAH9835428.1"/>
    <property type="molecule type" value="Genomic_DNA"/>
</dbReference>
<proteinExistence type="predicted"/>
<dbReference type="SMART" id="SM00184">
    <property type="entry name" value="RING"/>
    <property type="match status" value="1"/>
</dbReference>
<dbReference type="SUPFAM" id="SSF57850">
    <property type="entry name" value="RING/U-box"/>
    <property type="match status" value="1"/>
</dbReference>
<evidence type="ECO:0000256" key="4">
    <source>
        <dbReference type="PROSITE-ProRule" id="PRU00175"/>
    </source>
</evidence>